<dbReference type="EMBL" id="KN832871">
    <property type="protein sequence ID" value="KIN06727.1"/>
    <property type="molecule type" value="Genomic_DNA"/>
</dbReference>
<organism evidence="1 2">
    <name type="scientific">Oidiodendron maius (strain Zn)</name>
    <dbReference type="NCBI Taxonomy" id="913774"/>
    <lineage>
        <taxon>Eukaryota</taxon>
        <taxon>Fungi</taxon>
        <taxon>Dikarya</taxon>
        <taxon>Ascomycota</taxon>
        <taxon>Pezizomycotina</taxon>
        <taxon>Leotiomycetes</taxon>
        <taxon>Leotiomycetes incertae sedis</taxon>
        <taxon>Myxotrichaceae</taxon>
        <taxon>Oidiodendron</taxon>
    </lineage>
</organism>
<evidence type="ECO:0000313" key="2">
    <source>
        <dbReference type="Proteomes" id="UP000054321"/>
    </source>
</evidence>
<keyword evidence="2" id="KW-1185">Reference proteome</keyword>
<reference evidence="1 2" key="1">
    <citation type="submission" date="2014-04" db="EMBL/GenBank/DDBJ databases">
        <authorList>
            <consortium name="DOE Joint Genome Institute"/>
            <person name="Kuo A."/>
            <person name="Martino E."/>
            <person name="Perotto S."/>
            <person name="Kohler A."/>
            <person name="Nagy L.G."/>
            <person name="Floudas D."/>
            <person name="Copeland A."/>
            <person name="Barry K.W."/>
            <person name="Cichocki N."/>
            <person name="Veneault-Fourrey C."/>
            <person name="LaButti K."/>
            <person name="Lindquist E.A."/>
            <person name="Lipzen A."/>
            <person name="Lundell T."/>
            <person name="Morin E."/>
            <person name="Murat C."/>
            <person name="Sun H."/>
            <person name="Tunlid A."/>
            <person name="Henrissat B."/>
            <person name="Grigoriev I.V."/>
            <person name="Hibbett D.S."/>
            <person name="Martin F."/>
            <person name="Nordberg H.P."/>
            <person name="Cantor M.N."/>
            <person name="Hua S.X."/>
        </authorList>
    </citation>
    <scope>NUCLEOTIDE SEQUENCE [LARGE SCALE GENOMIC DNA]</scope>
    <source>
        <strain evidence="1 2">Zn</strain>
    </source>
</reference>
<dbReference type="OrthoDB" id="5422293at2759"/>
<dbReference type="AlphaFoldDB" id="A0A0C3HWY5"/>
<accession>A0A0C3HWY5</accession>
<evidence type="ECO:0000313" key="1">
    <source>
        <dbReference type="EMBL" id="KIN06727.1"/>
    </source>
</evidence>
<dbReference type="HOGENOM" id="CLU_082473_2_0_1"/>
<proteinExistence type="predicted"/>
<gene>
    <name evidence="1" type="ORF">OIDMADRAFT_114131</name>
</gene>
<dbReference type="InParanoid" id="A0A0C3HWY5"/>
<protein>
    <submittedName>
        <fullName evidence="1">Uncharacterized protein</fullName>
    </submittedName>
</protein>
<name>A0A0C3HWY5_OIDMZ</name>
<dbReference type="Proteomes" id="UP000054321">
    <property type="component" value="Unassembled WGS sequence"/>
</dbReference>
<sequence>MPPRRRQPRFKITWWMRLRSYLRRLGTPLHLRGSITRLRHSHKHPYLALLRLFIPFPSWSFPLPKPVPPHQIAENVDLYYRRHPNIRDLQCIRIWESRDTPLRSLYRLYEIFMTGEYALLGLETEYFWHQSGRKWGLGQLPDPRDPDPVRYALLACITEELVEAFNWRLGLGMRRKGPAVEREHGRDPYPPFIPEVLPNWTQDVLPIEADMLHNLPPTMVHKGNLILEANGSSKVFAKRNIVTNVGWLYTI</sequence>
<reference evidence="2" key="2">
    <citation type="submission" date="2015-01" db="EMBL/GenBank/DDBJ databases">
        <title>Evolutionary Origins and Diversification of the Mycorrhizal Mutualists.</title>
        <authorList>
            <consortium name="DOE Joint Genome Institute"/>
            <consortium name="Mycorrhizal Genomics Consortium"/>
            <person name="Kohler A."/>
            <person name="Kuo A."/>
            <person name="Nagy L.G."/>
            <person name="Floudas D."/>
            <person name="Copeland A."/>
            <person name="Barry K.W."/>
            <person name="Cichocki N."/>
            <person name="Veneault-Fourrey C."/>
            <person name="LaButti K."/>
            <person name="Lindquist E.A."/>
            <person name="Lipzen A."/>
            <person name="Lundell T."/>
            <person name="Morin E."/>
            <person name="Murat C."/>
            <person name="Riley R."/>
            <person name="Ohm R."/>
            <person name="Sun H."/>
            <person name="Tunlid A."/>
            <person name="Henrissat B."/>
            <person name="Grigoriev I.V."/>
            <person name="Hibbett D.S."/>
            <person name="Martin F."/>
        </authorList>
    </citation>
    <scope>NUCLEOTIDE SEQUENCE [LARGE SCALE GENOMIC DNA]</scope>
    <source>
        <strain evidence="2">Zn</strain>
    </source>
</reference>